<evidence type="ECO:0000259" key="2">
    <source>
        <dbReference type="Pfam" id="PF07593"/>
    </source>
</evidence>
<feature type="domain" description="ASPIC/UnbV" evidence="2">
    <location>
        <begin position="531"/>
        <end position="597"/>
    </location>
</feature>
<dbReference type="PANTHER" id="PTHR16026:SF0">
    <property type="entry name" value="CARTILAGE ACIDIC PROTEIN 1"/>
    <property type="match status" value="1"/>
</dbReference>
<dbReference type="RefSeq" id="WP_377061126.1">
    <property type="nucleotide sequence ID" value="NZ_JBHSJJ010000001.1"/>
</dbReference>
<dbReference type="SUPFAM" id="SSF69318">
    <property type="entry name" value="Integrin alpha N-terminal domain"/>
    <property type="match status" value="3"/>
</dbReference>
<dbReference type="EMBL" id="JBHSJJ010000001">
    <property type="protein sequence ID" value="MFC4870519.1"/>
    <property type="molecule type" value="Genomic_DNA"/>
</dbReference>
<reference evidence="4" key="1">
    <citation type="journal article" date="2019" name="Int. J. Syst. Evol. Microbiol.">
        <title>The Global Catalogue of Microorganisms (GCM) 10K type strain sequencing project: providing services to taxonomists for standard genome sequencing and annotation.</title>
        <authorList>
            <consortium name="The Broad Institute Genomics Platform"/>
            <consortium name="The Broad Institute Genome Sequencing Center for Infectious Disease"/>
            <person name="Wu L."/>
            <person name="Ma J."/>
        </authorList>
    </citation>
    <scope>NUCLEOTIDE SEQUENCE [LARGE SCALE GENOMIC DNA]</scope>
    <source>
        <strain evidence="4">CGMCC 4.7466</strain>
    </source>
</reference>
<evidence type="ECO:0000313" key="3">
    <source>
        <dbReference type="EMBL" id="MFC4870519.1"/>
    </source>
</evidence>
<name>A0ABV9SW72_9BACT</name>
<comment type="caution">
    <text evidence="3">The sequence shown here is derived from an EMBL/GenBank/DDBJ whole genome shotgun (WGS) entry which is preliminary data.</text>
</comment>
<keyword evidence="1" id="KW-0732">Signal</keyword>
<dbReference type="Gene3D" id="2.130.10.130">
    <property type="entry name" value="Integrin alpha, N-terminal"/>
    <property type="match status" value="6"/>
</dbReference>
<dbReference type="Pfam" id="PF01839">
    <property type="entry name" value="FG-GAP"/>
    <property type="match status" value="1"/>
</dbReference>
<dbReference type="InterPro" id="IPR013517">
    <property type="entry name" value="FG-GAP"/>
</dbReference>
<proteinExistence type="predicted"/>
<dbReference type="InterPro" id="IPR011519">
    <property type="entry name" value="UnbV_ASPIC"/>
</dbReference>
<accession>A0ABV9SW72</accession>
<evidence type="ECO:0000313" key="4">
    <source>
        <dbReference type="Proteomes" id="UP001595818"/>
    </source>
</evidence>
<dbReference type="InterPro" id="IPR027039">
    <property type="entry name" value="Crtac1"/>
</dbReference>
<gene>
    <name evidence="3" type="ORF">ACFPFU_02390</name>
</gene>
<keyword evidence="4" id="KW-1185">Reference proteome</keyword>
<evidence type="ECO:0000256" key="1">
    <source>
        <dbReference type="ARBA" id="ARBA00022729"/>
    </source>
</evidence>
<dbReference type="Pfam" id="PF07593">
    <property type="entry name" value="UnbV_ASPIC"/>
    <property type="match status" value="1"/>
</dbReference>
<dbReference type="Pfam" id="PF13517">
    <property type="entry name" value="FG-GAP_3"/>
    <property type="match status" value="6"/>
</dbReference>
<dbReference type="PROSITE" id="PS51257">
    <property type="entry name" value="PROKAR_LIPOPROTEIN"/>
    <property type="match status" value="1"/>
</dbReference>
<dbReference type="Proteomes" id="UP001595818">
    <property type="component" value="Unassembled WGS sequence"/>
</dbReference>
<dbReference type="PANTHER" id="PTHR16026">
    <property type="entry name" value="CARTILAGE ACIDIC PROTEIN 1"/>
    <property type="match status" value="1"/>
</dbReference>
<sequence>MRTASIYYKILKIKWVSLLVLSFFWYSCQKENPNALFTEMSPKKTGINFKNLVKESEEFNVLTYGYFYQGGGVAVGDINNDGLPDLYFTGNMMASKLYLNKGNFEFEDITGQAGVEAAGLWNTGVTMADVNGDGLVDIYICRSAANDPNNRRNLLFINNGDLTFTERAKEFGLDDPGFSTQATFFDYDRDGDLDMFLLNHSTQDYAGFSRIDGSFKNRRGEYLGDKLYRNDGGKFIDVTEESGIISNVLGFGLAVTVTDVNNDGWPDVYVSNDYNEEDYLYINQRDGTFKESVRDYMSHVSLFSMGADGADLNNDLWPDIITMDMMPEYSFNQKSILGPENYDKYRELLDKGFHAQSMRNMLHLNQRNGYFSEIGRYAGVSHTDWSWAVLAADFDNDGWKDLLVTNGYARNYLDMDFLNYMVSERIKSVHSRKEEALMELIEKMPPIYVENYLYHNNGDMTFTNRAAEWGLKGLTVSNAAAYADLDGDGDLDLIICHTNDITSVYRNNSERLNRNNFLKIRLKGDTENTHGIGSKVLLYGEGKHFHQELVPVRGYQSSVGHELVFGLGDMTVVDSLEVYWPDGRKQVISGPHINELLVVDQSQASPHISSSSDPGRKFIEVDHALGLHYSHQESDYLDFTQDRLMPNTMSTMGPQLTKGDINGDGLEDIFIGGGKDSPGRFFLQLPNGEFKEYPQTHIETDSAFIDTDAILADFNGNGALDLYLVSGGSDYPDGDPMYQDRLYINDGRGNFTKNPDALPRMHVSGGAVTAGDFDGDGHVDLFVGGRFCPGNYPLSPRSYLLKNDGKGNFTDVTAAFCPELAAPGMVSDALFVPLNDDGYVDLVVVGEWMDIGIYINQGGKALAKNKQAIPGDTRGWWLKILAEDMDNDGDMDIIIGNYGLNNPYKPSREQPMHLVYKDFDNNGKIDPIFTYYIADTNAFAFSRDELIGQLSQMKGKFPDYRSFAKAGLKDFFSKEELNDADSLQATLLASVYLENDGTGHFRLSPLPKEAQFSPIHALAVADLDGDGYPDLITGGNLSRTRVSSGRQDGNHGFVFMGDGQGNFKSLQPESSGLVLRGDVRNLTTMQILNQKYLMVGRNNRPLKVYKID</sequence>
<protein>
    <submittedName>
        <fullName evidence="3">FG-GAP-like repeat-containing protein</fullName>
    </submittedName>
</protein>
<dbReference type="InterPro" id="IPR028994">
    <property type="entry name" value="Integrin_alpha_N"/>
</dbReference>
<organism evidence="3 4">
    <name type="scientific">Negadavirga shengliensis</name>
    <dbReference type="NCBI Taxonomy" id="1389218"/>
    <lineage>
        <taxon>Bacteria</taxon>
        <taxon>Pseudomonadati</taxon>
        <taxon>Bacteroidota</taxon>
        <taxon>Cytophagia</taxon>
        <taxon>Cytophagales</taxon>
        <taxon>Cyclobacteriaceae</taxon>
        <taxon>Negadavirga</taxon>
    </lineage>
</organism>